<evidence type="ECO:0000256" key="4">
    <source>
        <dbReference type="ARBA" id="ARBA00022857"/>
    </source>
</evidence>
<dbReference type="InterPro" id="IPR011032">
    <property type="entry name" value="GroES-like_sf"/>
</dbReference>
<feature type="domain" description="Enoyl reductase (ER)" evidence="11">
    <location>
        <begin position="10"/>
        <end position="323"/>
    </location>
</feature>
<evidence type="ECO:0000313" key="13">
    <source>
        <dbReference type="Proteomes" id="UP001156831"/>
    </source>
</evidence>
<dbReference type="EMBL" id="JARXRN010000025">
    <property type="protein sequence ID" value="MDH5830870.1"/>
    <property type="molecule type" value="Genomic_DNA"/>
</dbReference>
<keyword evidence="5" id="KW-0809">Transit peptide</keyword>
<keyword evidence="13" id="KW-1185">Reference proteome</keyword>
<keyword evidence="2" id="KW-0444">Lipid biosynthesis</keyword>
<dbReference type="SUPFAM" id="SSF50129">
    <property type="entry name" value="GroES-like"/>
    <property type="match status" value="1"/>
</dbReference>
<dbReference type="Gene3D" id="3.40.50.720">
    <property type="entry name" value="NAD(P)-binding Rossmann-like Domain"/>
    <property type="match status" value="1"/>
</dbReference>
<dbReference type="EC" id="1.3.1.104" evidence="9"/>
<sequence>MRSARHDRFGDPADVIEAAESPLPEPGPGEIRLRMALAPIHNHDLWTVRGQYGWKPTLPAIGGSEACGTIDALGEGVEGLAVGQRVNIASAHGTWAEYFVAPAVLAVPLPDAVDDAVGAQLVAMPLSALMLLDSLELEPGQWIVQNAANGAVGKALAMLAAARRVRVLSLVRREAGVDELAAVGVGDAIACTGADWRERARALVGQARARVAIDSVGGAATADLVALLGDGGTLVSFGAMGGEPMHVPSGEVIFRDLVVRGFWGSRTGRALPADVRRRLVGELLQRAASGELRLPVDAVFPLAQARDAVAASQRPGRGGKVLLRP</sequence>
<dbReference type="InterPro" id="IPR020843">
    <property type="entry name" value="ER"/>
</dbReference>
<gene>
    <name evidence="12" type="ORF">QFW80_10130</name>
</gene>
<comment type="caution">
    <text evidence="12">The sequence shown here is derived from an EMBL/GenBank/DDBJ whole genome shotgun (WGS) entry which is preliminary data.</text>
</comment>
<proteinExistence type="inferred from homology"/>
<comment type="catalytic activity">
    <reaction evidence="10">
        <text>a 2,3-saturated acyl-[ACP] + NADP(+) = a (2E)-enoyl-[ACP] + NADPH + H(+)</text>
        <dbReference type="Rhea" id="RHEA:22564"/>
        <dbReference type="Rhea" id="RHEA-COMP:9925"/>
        <dbReference type="Rhea" id="RHEA-COMP:9926"/>
        <dbReference type="ChEBI" id="CHEBI:15378"/>
        <dbReference type="ChEBI" id="CHEBI:57783"/>
        <dbReference type="ChEBI" id="CHEBI:58349"/>
        <dbReference type="ChEBI" id="CHEBI:78784"/>
        <dbReference type="ChEBI" id="CHEBI:78785"/>
        <dbReference type="EC" id="1.3.1.104"/>
    </reaction>
</comment>
<dbReference type="Gene3D" id="3.90.180.10">
    <property type="entry name" value="Medium-chain alcohol dehydrogenases, catalytic domain"/>
    <property type="match status" value="1"/>
</dbReference>
<dbReference type="SUPFAM" id="SSF51735">
    <property type="entry name" value="NAD(P)-binding Rossmann-fold domains"/>
    <property type="match status" value="1"/>
</dbReference>
<evidence type="ECO:0000256" key="8">
    <source>
        <dbReference type="ARBA" id="ARBA00023160"/>
    </source>
</evidence>
<keyword evidence="4" id="KW-0521">NADP</keyword>
<evidence type="ECO:0000256" key="3">
    <source>
        <dbReference type="ARBA" id="ARBA00022832"/>
    </source>
</evidence>
<keyword evidence="3" id="KW-0276">Fatty acid metabolism</keyword>
<dbReference type="RefSeq" id="WP_280601750.1">
    <property type="nucleotide sequence ID" value="NZ_JARXRN010000025.1"/>
</dbReference>
<evidence type="ECO:0000256" key="7">
    <source>
        <dbReference type="ARBA" id="ARBA00023098"/>
    </source>
</evidence>
<evidence type="ECO:0000256" key="9">
    <source>
        <dbReference type="ARBA" id="ARBA00038963"/>
    </source>
</evidence>
<comment type="similarity">
    <text evidence="1">Belongs to the zinc-containing alcohol dehydrogenase family. Quinone oxidoreductase subfamily.</text>
</comment>
<organism evidence="12 13">
    <name type="scientific">Luteimonas rhizosphaericola</name>
    <dbReference type="NCBI Taxonomy" id="3042024"/>
    <lineage>
        <taxon>Bacteria</taxon>
        <taxon>Pseudomonadati</taxon>
        <taxon>Pseudomonadota</taxon>
        <taxon>Gammaproteobacteria</taxon>
        <taxon>Lysobacterales</taxon>
        <taxon>Lysobacteraceae</taxon>
        <taxon>Luteimonas</taxon>
    </lineage>
</organism>
<dbReference type="InterPro" id="IPR051034">
    <property type="entry name" value="Mito_Enoyl-ACP_Reductase"/>
</dbReference>
<dbReference type="PANTHER" id="PTHR43981">
    <property type="entry name" value="ENOYL-[ACYL-CARRIER-PROTEIN] REDUCTASE, MITOCHONDRIAL"/>
    <property type="match status" value="1"/>
</dbReference>
<dbReference type="CDD" id="cd08292">
    <property type="entry name" value="ETR_like_2"/>
    <property type="match status" value="1"/>
</dbReference>
<dbReference type="Pfam" id="PF00107">
    <property type="entry name" value="ADH_zinc_N"/>
    <property type="match status" value="1"/>
</dbReference>
<evidence type="ECO:0000256" key="5">
    <source>
        <dbReference type="ARBA" id="ARBA00022946"/>
    </source>
</evidence>
<dbReference type="PANTHER" id="PTHR43981:SF2">
    <property type="entry name" value="ENOYL-[ACYL-CARRIER-PROTEIN] REDUCTASE, MITOCHONDRIAL"/>
    <property type="match status" value="1"/>
</dbReference>
<dbReference type="SMART" id="SM00829">
    <property type="entry name" value="PKS_ER"/>
    <property type="match status" value="1"/>
</dbReference>
<evidence type="ECO:0000313" key="12">
    <source>
        <dbReference type="EMBL" id="MDH5830870.1"/>
    </source>
</evidence>
<dbReference type="Proteomes" id="UP001156831">
    <property type="component" value="Unassembled WGS sequence"/>
</dbReference>
<protein>
    <recommendedName>
        <fullName evidence="9">enoyl-[acyl-carrier-protein] reductase</fullName>
        <ecNumber evidence="9">1.3.1.104</ecNumber>
    </recommendedName>
</protein>
<keyword evidence="8" id="KW-0275">Fatty acid biosynthesis</keyword>
<evidence type="ECO:0000256" key="1">
    <source>
        <dbReference type="ARBA" id="ARBA00010371"/>
    </source>
</evidence>
<accession>A0ABT6JJN1</accession>
<evidence type="ECO:0000259" key="11">
    <source>
        <dbReference type="SMART" id="SM00829"/>
    </source>
</evidence>
<dbReference type="InterPro" id="IPR036291">
    <property type="entry name" value="NAD(P)-bd_dom_sf"/>
</dbReference>
<keyword evidence="7" id="KW-0443">Lipid metabolism</keyword>
<keyword evidence="6" id="KW-0560">Oxidoreductase</keyword>
<evidence type="ECO:0000256" key="2">
    <source>
        <dbReference type="ARBA" id="ARBA00022516"/>
    </source>
</evidence>
<evidence type="ECO:0000256" key="10">
    <source>
        <dbReference type="ARBA" id="ARBA00048843"/>
    </source>
</evidence>
<dbReference type="Pfam" id="PF08240">
    <property type="entry name" value="ADH_N"/>
    <property type="match status" value="1"/>
</dbReference>
<evidence type="ECO:0000256" key="6">
    <source>
        <dbReference type="ARBA" id="ARBA00023002"/>
    </source>
</evidence>
<reference evidence="12 13" key="1">
    <citation type="submission" date="2023-04" db="EMBL/GenBank/DDBJ databases">
        <title>Luteimonas sp. M1R5S18.</title>
        <authorList>
            <person name="Sun J.-Q."/>
        </authorList>
    </citation>
    <scope>NUCLEOTIDE SEQUENCE [LARGE SCALE GENOMIC DNA]</scope>
    <source>
        <strain evidence="12 13">M1R5S18</strain>
    </source>
</reference>
<dbReference type="InterPro" id="IPR013154">
    <property type="entry name" value="ADH-like_N"/>
</dbReference>
<name>A0ABT6JJN1_9GAMM</name>
<dbReference type="InterPro" id="IPR013149">
    <property type="entry name" value="ADH-like_C"/>
</dbReference>